<dbReference type="InterPro" id="IPR009000">
    <property type="entry name" value="Transl_B-barrel_sf"/>
</dbReference>
<dbReference type="OrthoDB" id="21550at2759"/>
<dbReference type="InterPro" id="IPR007504">
    <property type="entry name" value="H/ACA_rnp_Gar1/Naf1"/>
</dbReference>
<reference evidence="9" key="1">
    <citation type="journal article" date="2020" name="Stud. Mycol.">
        <title>101 Dothideomycetes genomes: a test case for predicting lifestyles and emergence of pathogens.</title>
        <authorList>
            <person name="Haridas S."/>
            <person name="Albert R."/>
            <person name="Binder M."/>
            <person name="Bloem J."/>
            <person name="Labutti K."/>
            <person name="Salamov A."/>
            <person name="Andreopoulos B."/>
            <person name="Baker S."/>
            <person name="Barry K."/>
            <person name="Bills G."/>
            <person name="Bluhm B."/>
            <person name="Cannon C."/>
            <person name="Castanera R."/>
            <person name="Culley D."/>
            <person name="Daum C."/>
            <person name="Ezra D."/>
            <person name="Gonzalez J."/>
            <person name="Henrissat B."/>
            <person name="Kuo A."/>
            <person name="Liang C."/>
            <person name="Lipzen A."/>
            <person name="Lutzoni F."/>
            <person name="Magnuson J."/>
            <person name="Mondo S."/>
            <person name="Nolan M."/>
            <person name="Ohm R."/>
            <person name="Pangilinan J."/>
            <person name="Park H.-J."/>
            <person name="Ramirez L."/>
            <person name="Alfaro M."/>
            <person name="Sun H."/>
            <person name="Tritt A."/>
            <person name="Yoshinaga Y."/>
            <person name="Zwiers L.-H."/>
            <person name="Turgeon B."/>
            <person name="Goodwin S."/>
            <person name="Spatafora J."/>
            <person name="Crous P."/>
            <person name="Grigoriev I."/>
        </authorList>
    </citation>
    <scope>NUCLEOTIDE SEQUENCE</scope>
    <source>
        <strain evidence="9">CBS 116005</strain>
    </source>
</reference>
<feature type="non-terminal residue" evidence="9">
    <location>
        <position position="113"/>
    </location>
</feature>
<feature type="compositionally biased region" description="Basic and acidic residues" evidence="8">
    <location>
        <begin position="28"/>
        <end position="38"/>
    </location>
</feature>
<evidence type="ECO:0000256" key="2">
    <source>
        <dbReference type="ARBA" id="ARBA00022517"/>
    </source>
</evidence>
<comment type="similarity">
    <text evidence="1">Belongs to the NAF1 family.</text>
</comment>
<feature type="compositionally biased region" description="Acidic residues" evidence="8">
    <location>
        <begin position="1"/>
        <end position="10"/>
    </location>
</feature>
<accession>A0A6G1LN58</accession>
<feature type="region of interest" description="Disordered" evidence="8">
    <location>
        <begin position="1"/>
        <end position="38"/>
    </location>
</feature>
<keyword evidence="4" id="KW-0597">Phosphoprotein</keyword>
<evidence type="ECO:0000256" key="3">
    <source>
        <dbReference type="ARBA" id="ARBA00022552"/>
    </source>
</evidence>
<evidence type="ECO:0000256" key="7">
    <source>
        <dbReference type="RuleBase" id="RU364004"/>
    </source>
</evidence>
<keyword evidence="5 7" id="KW-0694">RNA-binding</keyword>
<dbReference type="Gene3D" id="2.40.10.230">
    <property type="entry name" value="Probable tRNA pseudouridine synthase domain"/>
    <property type="match status" value="1"/>
</dbReference>
<name>A0A6G1LN58_9PEZI</name>
<evidence type="ECO:0000256" key="1">
    <source>
        <dbReference type="ARBA" id="ARBA00009801"/>
    </source>
</evidence>
<dbReference type="SUPFAM" id="SSF50447">
    <property type="entry name" value="Translation proteins"/>
    <property type="match status" value="1"/>
</dbReference>
<evidence type="ECO:0000313" key="9">
    <source>
        <dbReference type="EMBL" id="KAF2773594.1"/>
    </source>
</evidence>
<dbReference type="PANTHER" id="PTHR31633">
    <property type="entry name" value="H/ACA RIBONUCLEOPROTEIN COMPLEX NON-CORE SUBUNIT NAF1"/>
    <property type="match status" value="1"/>
</dbReference>
<keyword evidence="10" id="KW-1185">Reference proteome</keyword>
<evidence type="ECO:0000256" key="6">
    <source>
        <dbReference type="ARBA" id="ARBA00023242"/>
    </source>
</evidence>
<keyword evidence="3 7" id="KW-0698">rRNA processing</keyword>
<dbReference type="GO" id="GO:0005730">
    <property type="term" value="C:nucleolus"/>
    <property type="evidence" value="ECO:0007669"/>
    <property type="project" value="UniProtKB-SubCell"/>
</dbReference>
<dbReference type="Proteomes" id="UP000799436">
    <property type="component" value="Unassembled WGS sequence"/>
</dbReference>
<dbReference type="InterPro" id="IPR040309">
    <property type="entry name" value="Naf1"/>
</dbReference>
<keyword evidence="6 7" id="KW-0539">Nucleus</keyword>
<dbReference type="InterPro" id="IPR038664">
    <property type="entry name" value="Gar1/Naf1_Cbf5-bd_sf"/>
</dbReference>
<proteinExistence type="inferred from homology"/>
<dbReference type="GO" id="GO:0005732">
    <property type="term" value="C:sno(s)RNA-containing ribonucleoprotein complex"/>
    <property type="evidence" value="ECO:0007669"/>
    <property type="project" value="InterPro"/>
</dbReference>
<evidence type="ECO:0000256" key="8">
    <source>
        <dbReference type="SAM" id="MobiDB-lite"/>
    </source>
</evidence>
<keyword evidence="2 7" id="KW-0690">Ribosome biogenesis</keyword>
<dbReference type="GO" id="GO:0006364">
    <property type="term" value="P:rRNA processing"/>
    <property type="evidence" value="ECO:0007669"/>
    <property type="project" value="UniProtKB-KW"/>
</dbReference>
<dbReference type="AlphaFoldDB" id="A0A6G1LN58"/>
<gene>
    <name evidence="9" type="ORF">EJ03DRAFT_264782</name>
</gene>
<comment type="subunit">
    <text evidence="7">Component of the small nucleolar ribonucleoprotein particles containing H/ACA-type snoRNAs (H/ACA snoRNPs).</text>
</comment>
<organism evidence="9 10">
    <name type="scientific">Teratosphaeria nubilosa</name>
    <dbReference type="NCBI Taxonomy" id="161662"/>
    <lineage>
        <taxon>Eukaryota</taxon>
        <taxon>Fungi</taxon>
        <taxon>Dikarya</taxon>
        <taxon>Ascomycota</taxon>
        <taxon>Pezizomycotina</taxon>
        <taxon>Dothideomycetes</taxon>
        <taxon>Dothideomycetidae</taxon>
        <taxon>Mycosphaerellales</taxon>
        <taxon>Teratosphaeriaceae</taxon>
        <taxon>Teratosphaeria</taxon>
    </lineage>
</organism>
<comment type="subcellular location">
    <subcellularLocation>
        <location evidence="7">Nucleus</location>
        <location evidence="7">Nucleolus</location>
    </subcellularLocation>
</comment>
<sequence length="113" mass="11940">MSGDGEDGDDGGGKKKGGGPGEGPRTANEQKELAIKKPDVQIAPDAKITLLGRVENIVENMLLIKGATPGEYQVLESGSVLCNEKREVFGVVGDTLGRVQEPLYSVLFNNAQE</sequence>
<evidence type="ECO:0000313" key="10">
    <source>
        <dbReference type="Proteomes" id="UP000799436"/>
    </source>
</evidence>
<comment type="similarity">
    <text evidence="7">Belongs to the GAR1 family.</text>
</comment>
<comment type="function">
    <text evidence="7">Required for ribosome biogenesis. Part of a complex which catalyzes pseudouridylation of rRNA. This involves the isomerization of uridine such that the ribose is subsequently attached to C5, instead of the normal N1. Pseudouridine ("psi") residues may serve to stabilize the conformation of rRNAs.</text>
</comment>
<keyword evidence="7" id="KW-0687">Ribonucleoprotein</keyword>
<dbReference type="EMBL" id="ML995810">
    <property type="protein sequence ID" value="KAF2773594.1"/>
    <property type="molecule type" value="Genomic_DNA"/>
</dbReference>
<dbReference type="Pfam" id="PF04410">
    <property type="entry name" value="Gar1"/>
    <property type="match status" value="1"/>
</dbReference>
<dbReference type="PANTHER" id="PTHR31633:SF1">
    <property type="entry name" value="H_ACA RIBONUCLEOPROTEIN COMPLEX NON-CORE SUBUNIT NAF1"/>
    <property type="match status" value="1"/>
</dbReference>
<dbReference type="GO" id="GO:0000493">
    <property type="term" value="P:box H/ACA snoRNP assembly"/>
    <property type="evidence" value="ECO:0007669"/>
    <property type="project" value="InterPro"/>
</dbReference>
<dbReference type="GO" id="GO:0001522">
    <property type="term" value="P:pseudouridine synthesis"/>
    <property type="evidence" value="ECO:0007669"/>
    <property type="project" value="InterPro"/>
</dbReference>
<protein>
    <recommendedName>
        <fullName evidence="7">H/ACA ribonucleoprotein complex subunit</fullName>
    </recommendedName>
</protein>
<dbReference type="GO" id="GO:0003723">
    <property type="term" value="F:RNA binding"/>
    <property type="evidence" value="ECO:0007669"/>
    <property type="project" value="UniProtKB-KW"/>
</dbReference>
<evidence type="ECO:0000256" key="4">
    <source>
        <dbReference type="ARBA" id="ARBA00022553"/>
    </source>
</evidence>
<evidence type="ECO:0000256" key="5">
    <source>
        <dbReference type="ARBA" id="ARBA00022884"/>
    </source>
</evidence>